<dbReference type="SUPFAM" id="SSF161111">
    <property type="entry name" value="Cation efflux protein transmembrane domain-like"/>
    <property type="match status" value="1"/>
</dbReference>
<keyword evidence="6 9" id="KW-1133">Transmembrane helix</keyword>
<dbReference type="GO" id="GO:0006828">
    <property type="term" value="P:manganese ion transport"/>
    <property type="evidence" value="ECO:0007669"/>
    <property type="project" value="TreeGrafter"/>
</dbReference>
<feature type="transmembrane region" description="Helical" evidence="9">
    <location>
        <begin position="112"/>
        <end position="133"/>
    </location>
</feature>
<organism evidence="11 12">
    <name type="scientific">Fukomys damarensis</name>
    <name type="common">Damaraland mole rat</name>
    <name type="synonym">Cryptomys damarensis</name>
    <dbReference type="NCBI Taxonomy" id="885580"/>
    <lineage>
        <taxon>Eukaryota</taxon>
        <taxon>Metazoa</taxon>
        <taxon>Chordata</taxon>
        <taxon>Craniata</taxon>
        <taxon>Vertebrata</taxon>
        <taxon>Euteleostomi</taxon>
        <taxon>Mammalia</taxon>
        <taxon>Eutheria</taxon>
        <taxon>Euarchontoglires</taxon>
        <taxon>Glires</taxon>
        <taxon>Rodentia</taxon>
        <taxon>Hystricomorpha</taxon>
        <taxon>Bathyergidae</taxon>
        <taxon>Fukomys</taxon>
    </lineage>
</organism>
<keyword evidence="4" id="KW-0862">Zinc</keyword>
<evidence type="ECO:0000256" key="6">
    <source>
        <dbReference type="ARBA" id="ARBA00022989"/>
    </source>
</evidence>
<evidence type="ECO:0000256" key="1">
    <source>
        <dbReference type="ARBA" id="ARBA00004141"/>
    </source>
</evidence>
<dbReference type="InterPro" id="IPR058533">
    <property type="entry name" value="Cation_efflux_TM"/>
</dbReference>
<dbReference type="GO" id="GO:0016020">
    <property type="term" value="C:membrane"/>
    <property type="evidence" value="ECO:0007669"/>
    <property type="project" value="UniProtKB-SubCell"/>
</dbReference>
<evidence type="ECO:0000256" key="8">
    <source>
        <dbReference type="SAM" id="MobiDB-lite"/>
    </source>
</evidence>
<protein>
    <submittedName>
        <fullName evidence="11">Zinc transporter 10</fullName>
    </submittedName>
</protein>
<keyword evidence="3 9" id="KW-0812">Transmembrane</keyword>
<evidence type="ECO:0000256" key="9">
    <source>
        <dbReference type="SAM" id="Phobius"/>
    </source>
</evidence>
<dbReference type="AlphaFoldDB" id="A0A091D309"/>
<dbReference type="PANTHER" id="PTHR45820:SF3">
    <property type="entry name" value="CALCIUM_MANGANESE ANTIPORTER SLC30A10"/>
    <property type="match status" value="1"/>
</dbReference>
<dbReference type="GO" id="GO:0006882">
    <property type="term" value="P:intracellular zinc ion homeostasis"/>
    <property type="evidence" value="ECO:0007669"/>
    <property type="project" value="TreeGrafter"/>
</dbReference>
<sequence length="272" mass="29201">MLRQGQSQQEPGRVQWGAVCSELCLNSVPLCWRQGEDVGGDTVVSLVKGDSLNTQSEPEETVKKKKSEALNIRGVLLHVMGDALGSVVVVVTAIIFYVLPLKREEPCNWQCYIDPSLTIVMVVIILTSTFPLIKETAVILLQMVPPGIDMEALMSKLSVVPGVSGVHEVHVWELVSEKAIATLHGKDGLQPLHRSPGLDPQDASELVTVDLSQVREAFVCLEPSSSVRLPRMPWLSGAPAAASALGVAGWPRARGPSPQTNTVANGSSCSIR</sequence>
<feature type="region of interest" description="Disordered" evidence="8">
    <location>
        <begin position="252"/>
        <end position="272"/>
    </location>
</feature>
<accession>A0A091D309</accession>
<keyword evidence="5" id="KW-0406">Ion transport</keyword>
<dbReference type="EMBL" id="KN123358">
    <property type="protein sequence ID" value="KFO25397.1"/>
    <property type="molecule type" value="Genomic_DNA"/>
</dbReference>
<dbReference type="NCBIfam" id="TIGR01297">
    <property type="entry name" value="CDF"/>
    <property type="match status" value="1"/>
</dbReference>
<dbReference type="GO" id="GO:0010312">
    <property type="term" value="P:detoxification of zinc ion"/>
    <property type="evidence" value="ECO:0007669"/>
    <property type="project" value="TreeGrafter"/>
</dbReference>
<dbReference type="Pfam" id="PF01545">
    <property type="entry name" value="Cation_efflux"/>
    <property type="match status" value="1"/>
</dbReference>
<evidence type="ECO:0000313" key="11">
    <source>
        <dbReference type="EMBL" id="KFO25397.1"/>
    </source>
</evidence>
<keyword evidence="5" id="KW-0813">Transport</keyword>
<name>A0A091D309_FUKDA</name>
<gene>
    <name evidence="11" type="ORF">H920_13158</name>
</gene>
<feature type="domain" description="Cation efflux protein transmembrane" evidence="10">
    <location>
        <begin position="66"/>
        <end position="141"/>
    </location>
</feature>
<comment type="similarity">
    <text evidence="2">Belongs to the cation diffusion facilitator (CDF) transporter (TC 2.A.4) family. SLC30A subfamily.</text>
</comment>
<evidence type="ECO:0000256" key="2">
    <source>
        <dbReference type="ARBA" id="ARBA00008873"/>
    </source>
</evidence>
<comment type="subcellular location">
    <subcellularLocation>
        <location evidence="1">Membrane</location>
        <topology evidence="1">Multi-pass membrane protein</topology>
    </subcellularLocation>
</comment>
<dbReference type="InterPro" id="IPR002524">
    <property type="entry name" value="Cation_efflux"/>
</dbReference>
<dbReference type="Proteomes" id="UP000028990">
    <property type="component" value="Unassembled WGS sequence"/>
</dbReference>
<keyword evidence="5" id="KW-0864">Zinc transport</keyword>
<dbReference type="PANTHER" id="PTHR45820">
    <property type="entry name" value="FI23527P1"/>
    <property type="match status" value="1"/>
</dbReference>
<evidence type="ECO:0000313" key="12">
    <source>
        <dbReference type="Proteomes" id="UP000028990"/>
    </source>
</evidence>
<evidence type="ECO:0000256" key="5">
    <source>
        <dbReference type="ARBA" id="ARBA00022906"/>
    </source>
</evidence>
<feature type="compositionally biased region" description="Polar residues" evidence="8">
    <location>
        <begin position="257"/>
        <end position="272"/>
    </location>
</feature>
<evidence type="ECO:0000259" key="10">
    <source>
        <dbReference type="Pfam" id="PF01545"/>
    </source>
</evidence>
<keyword evidence="12" id="KW-1185">Reference proteome</keyword>
<proteinExistence type="inferred from homology"/>
<evidence type="ECO:0000256" key="7">
    <source>
        <dbReference type="ARBA" id="ARBA00023136"/>
    </source>
</evidence>
<dbReference type="Gene3D" id="1.20.1510.10">
    <property type="entry name" value="Cation efflux protein transmembrane domain"/>
    <property type="match status" value="1"/>
</dbReference>
<evidence type="ECO:0000256" key="3">
    <source>
        <dbReference type="ARBA" id="ARBA00022692"/>
    </source>
</evidence>
<evidence type="ECO:0000256" key="4">
    <source>
        <dbReference type="ARBA" id="ARBA00022833"/>
    </source>
</evidence>
<dbReference type="InterPro" id="IPR027469">
    <property type="entry name" value="Cation_efflux_TMD_sf"/>
</dbReference>
<reference evidence="11 12" key="1">
    <citation type="submission" date="2013-11" db="EMBL/GenBank/DDBJ databases">
        <title>The Damaraland mole rat (Fukomys damarensis) genome and evolution of African mole rats.</title>
        <authorList>
            <person name="Gladyshev V.N."/>
            <person name="Fang X."/>
        </authorList>
    </citation>
    <scope>NUCLEOTIDE SEQUENCE [LARGE SCALE GENOMIC DNA]</scope>
    <source>
        <tissue evidence="11">Liver</tissue>
    </source>
</reference>
<dbReference type="GO" id="GO:0005385">
    <property type="term" value="F:zinc ion transmembrane transporter activity"/>
    <property type="evidence" value="ECO:0007669"/>
    <property type="project" value="TreeGrafter"/>
</dbReference>
<feature type="transmembrane region" description="Helical" evidence="9">
    <location>
        <begin position="75"/>
        <end position="100"/>
    </location>
</feature>
<keyword evidence="7 9" id="KW-0472">Membrane</keyword>